<reference evidence="2" key="1">
    <citation type="submission" date="2022-12" db="EMBL/GenBank/DDBJ databases">
        <title>Peptostreptococcus.</title>
        <authorList>
            <person name="Lee S.H."/>
        </authorList>
    </citation>
    <scope>NUCLEOTIDE SEQUENCE</scope>
    <source>
        <strain evidence="2">CBA3647</strain>
    </source>
</reference>
<dbReference type="RefSeq" id="WP_269311023.1">
    <property type="nucleotide sequence ID" value="NZ_CP114052.1"/>
</dbReference>
<evidence type="ECO:0000313" key="3">
    <source>
        <dbReference type="Proteomes" id="UP001164187"/>
    </source>
</evidence>
<dbReference type="PANTHER" id="PTHR30032">
    <property type="entry name" value="N-ACETYLMURAMOYL-L-ALANINE AMIDASE-RELATED"/>
    <property type="match status" value="1"/>
</dbReference>
<dbReference type="InterPro" id="IPR051922">
    <property type="entry name" value="Bact_Sporulation_Assoc"/>
</dbReference>
<protein>
    <submittedName>
        <fullName evidence="2">Cell wall-binding repeat-containing protein</fullName>
    </submittedName>
</protein>
<dbReference type="Pfam" id="PF04122">
    <property type="entry name" value="CW_binding_2"/>
    <property type="match status" value="2"/>
</dbReference>
<dbReference type="InterPro" id="IPR007253">
    <property type="entry name" value="Cell_wall-bd_2"/>
</dbReference>
<keyword evidence="1" id="KW-0732">Signal</keyword>
<proteinExistence type="predicted"/>
<dbReference type="Proteomes" id="UP001164187">
    <property type="component" value="Chromosome"/>
</dbReference>
<sequence length="334" mass="36029">MKKIFKKALIISCILPLTLPSANAFAQVSSVKRVSGNSRYETAIKLSNTYFADTSKVTFAIVASGETYPDALIGGSLAAQESAPVLLTYKSSVPAGLVSELKRLQPDHIFLLGGPNTITDTVLTSLKKQTGIAIDRIYGNDRIQTGDEINALRATLAGMDEADFEKISDPTLFACVNAYNFHDSLYSAPYYGIMTSDQGIGFLSLAPSTIYEKNIDFGEAIGDIKVVRDGTNSMIITKGSDRYESSVKIAEKYTNELNLNPDTVILTSGENYPDGLGASSLVGLYEAPILLTQKDVLSTYVKNYISKHKIKNVIIVGGPNSVSDNLVSQIKAIK</sequence>
<feature type="chain" id="PRO_5045386895" evidence="1">
    <location>
        <begin position="27"/>
        <end position="334"/>
    </location>
</feature>
<feature type="signal peptide" evidence="1">
    <location>
        <begin position="1"/>
        <end position="26"/>
    </location>
</feature>
<organism evidence="2 3">
    <name type="scientific">Peptostreptococcus equinus</name>
    <dbReference type="NCBI Taxonomy" id="3003601"/>
    <lineage>
        <taxon>Bacteria</taxon>
        <taxon>Bacillati</taxon>
        <taxon>Bacillota</taxon>
        <taxon>Clostridia</taxon>
        <taxon>Peptostreptococcales</taxon>
        <taxon>Peptostreptococcaceae</taxon>
        <taxon>Peptostreptococcus</taxon>
    </lineage>
</organism>
<name>A0ABY7JPE5_9FIRM</name>
<dbReference type="EMBL" id="CP114052">
    <property type="protein sequence ID" value="WAW14354.1"/>
    <property type="molecule type" value="Genomic_DNA"/>
</dbReference>
<keyword evidence="3" id="KW-1185">Reference proteome</keyword>
<evidence type="ECO:0000313" key="2">
    <source>
        <dbReference type="EMBL" id="WAW14354.1"/>
    </source>
</evidence>
<gene>
    <name evidence="2" type="ORF">O0R46_07025</name>
</gene>
<accession>A0ABY7JPE5</accession>
<dbReference type="Gene3D" id="3.40.50.12090">
    <property type="match status" value="2"/>
</dbReference>
<evidence type="ECO:0000256" key="1">
    <source>
        <dbReference type="SAM" id="SignalP"/>
    </source>
</evidence>
<dbReference type="PANTHER" id="PTHR30032:SF8">
    <property type="entry name" value="GERMINATION-SPECIFIC N-ACETYLMURAMOYL-L-ALANINE AMIDASE"/>
    <property type="match status" value="1"/>
</dbReference>